<evidence type="ECO:0000313" key="2">
    <source>
        <dbReference type="EMBL" id="GAA4692352.1"/>
    </source>
</evidence>
<sequence length="114" mass="12946">MIYELREYTAVPGRLPALVERFNSATCRIFRKHGMELVFLSRTDVGDDSKNEIVYVLRFDSYDDLQSKWAAFFADPEWKTVAARSEEAGPLVARVRRRLLTTADFPGVESGPTG</sequence>
<reference evidence="3" key="1">
    <citation type="journal article" date="2019" name="Int. J. Syst. Evol. Microbiol.">
        <title>The Global Catalogue of Microorganisms (GCM) 10K type strain sequencing project: providing services to taxonomists for standard genome sequencing and annotation.</title>
        <authorList>
            <consortium name="The Broad Institute Genomics Platform"/>
            <consortium name="The Broad Institute Genome Sequencing Center for Infectious Disease"/>
            <person name="Wu L."/>
            <person name="Ma J."/>
        </authorList>
    </citation>
    <scope>NUCLEOTIDE SEQUENCE [LARGE SCALE GENOMIC DNA]</scope>
    <source>
        <strain evidence="3">JCM 18055</strain>
    </source>
</reference>
<dbReference type="RefSeq" id="WP_232868793.1">
    <property type="nucleotide sequence ID" value="NZ_BAABIC010000010.1"/>
</dbReference>
<name>A0ABP8WN84_9PSEU</name>
<protein>
    <submittedName>
        <fullName evidence="2">NIPSNAP family protein</fullName>
    </submittedName>
</protein>
<dbReference type="InterPro" id="IPR011008">
    <property type="entry name" value="Dimeric_a/b-barrel"/>
</dbReference>
<dbReference type="InterPro" id="IPR012577">
    <property type="entry name" value="NIPSNAP"/>
</dbReference>
<dbReference type="Gene3D" id="3.30.70.100">
    <property type="match status" value="1"/>
</dbReference>
<dbReference type="EMBL" id="BAABIC010000010">
    <property type="protein sequence ID" value="GAA4692352.1"/>
    <property type="molecule type" value="Genomic_DNA"/>
</dbReference>
<gene>
    <name evidence="2" type="ORF">GCM10023215_31830</name>
</gene>
<accession>A0ABP8WN84</accession>
<proteinExistence type="predicted"/>
<dbReference type="SUPFAM" id="SSF54909">
    <property type="entry name" value="Dimeric alpha+beta barrel"/>
    <property type="match status" value="1"/>
</dbReference>
<evidence type="ECO:0000313" key="3">
    <source>
        <dbReference type="Proteomes" id="UP001500325"/>
    </source>
</evidence>
<dbReference type="Pfam" id="PF07978">
    <property type="entry name" value="NIPSNAP"/>
    <property type="match status" value="1"/>
</dbReference>
<evidence type="ECO:0000259" key="1">
    <source>
        <dbReference type="Pfam" id="PF07978"/>
    </source>
</evidence>
<dbReference type="Proteomes" id="UP001500325">
    <property type="component" value="Unassembled WGS sequence"/>
</dbReference>
<comment type="caution">
    <text evidence="2">The sequence shown here is derived from an EMBL/GenBank/DDBJ whole genome shotgun (WGS) entry which is preliminary data.</text>
</comment>
<keyword evidence="3" id="KW-1185">Reference proteome</keyword>
<organism evidence="2 3">
    <name type="scientific">Pseudonocardia yuanmonensis</name>
    <dbReference type="NCBI Taxonomy" id="1095914"/>
    <lineage>
        <taxon>Bacteria</taxon>
        <taxon>Bacillati</taxon>
        <taxon>Actinomycetota</taxon>
        <taxon>Actinomycetes</taxon>
        <taxon>Pseudonocardiales</taxon>
        <taxon>Pseudonocardiaceae</taxon>
        <taxon>Pseudonocardia</taxon>
    </lineage>
</organism>
<feature type="domain" description="NIPSNAP" evidence="1">
    <location>
        <begin position="3"/>
        <end position="105"/>
    </location>
</feature>